<evidence type="ECO:0000256" key="4">
    <source>
        <dbReference type="ARBA" id="ARBA00023242"/>
    </source>
</evidence>
<evidence type="ECO:0000259" key="6">
    <source>
        <dbReference type="Pfam" id="PF14047"/>
    </source>
</evidence>
<evidence type="ECO:0000256" key="5">
    <source>
        <dbReference type="SAM" id="MobiDB-lite"/>
    </source>
</evidence>
<keyword evidence="3" id="KW-0804">Transcription</keyword>
<dbReference type="GO" id="GO:0003682">
    <property type="term" value="F:chromatin binding"/>
    <property type="evidence" value="ECO:0007669"/>
    <property type="project" value="InterPro"/>
</dbReference>
<accession>A0A834AWW5</accession>
<evidence type="ECO:0000256" key="1">
    <source>
        <dbReference type="ARBA" id="ARBA00004123"/>
    </source>
</evidence>
<comment type="caution">
    <text evidence="7">The sequence shown here is derived from an EMBL/GenBank/DDBJ whole genome shotgun (WGS) entry which is preliminary data.</text>
</comment>
<keyword evidence="4" id="KW-0539">Nucleus</keyword>
<feature type="region of interest" description="Disordered" evidence="5">
    <location>
        <begin position="1"/>
        <end position="75"/>
    </location>
</feature>
<dbReference type="Proteomes" id="UP000664940">
    <property type="component" value="Unassembled WGS sequence"/>
</dbReference>
<reference evidence="7 8" key="1">
    <citation type="journal article" date="2020" name="Nature">
        <title>Six reference-quality genomes reveal evolution of bat adaptations.</title>
        <authorList>
            <person name="Jebb D."/>
            <person name="Huang Z."/>
            <person name="Pippel M."/>
            <person name="Hughes G.M."/>
            <person name="Lavrichenko K."/>
            <person name="Devanna P."/>
            <person name="Winkler S."/>
            <person name="Jermiin L.S."/>
            <person name="Skirmuntt E.C."/>
            <person name="Katzourakis A."/>
            <person name="Burkitt-Gray L."/>
            <person name="Ray D.A."/>
            <person name="Sullivan K.A.M."/>
            <person name="Roscito J.G."/>
            <person name="Kirilenko B.M."/>
            <person name="Davalos L.M."/>
            <person name="Corthals A.P."/>
            <person name="Power M.L."/>
            <person name="Jones G."/>
            <person name="Ransome R.D."/>
            <person name="Dechmann D.K.N."/>
            <person name="Locatelli A.G."/>
            <person name="Puechmaille S.J."/>
            <person name="Fedrigo O."/>
            <person name="Jarvis E.D."/>
            <person name="Hiller M."/>
            <person name="Vernes S.C."/>
            <person name="Myers E.W."/>
            <person name="Teeling E.C."/>
        </authorList>
    </citation>
    <scope>NUCLEOTIDE SEQUENCE [LARGE SCALE GENOMIC DNA]</scope>
    <source>
        <strain evidence="7">Bat1K_MPI-CBG_1</strain>
    </source>
</reference>
<keyword evidence="2" id="KW-0805">Transcription regulation</keyword>
<dbReference type="PANTHER" id="PTHR16073:SF8">
    <property type="entry name" value="DEVELOPMENTAL PLURIPOTENCY-ASSOCIATED PROTEIN 4"/>
    <property type="match status" value="1"/>
</dbReference>
<dbReference type="GO" id="GO:0048731">
    <property type="term" value="P:system development"/>
    <property type="evidence" value="ECO:0007669"/>
    <property type="project" value="TreeGrafter"/>
</dbReference>
<evidence type="ECO:0000256" key="2">
    <source>
        <dbReference type="ARBA" id="ARBA00023015"/>
    </source>
</evidence>
<dbReference type="AlphaFoldDB" id="A0A834AWW5"/>
<comment type="subcellular location">
    <subcellularLocation>
        <location evidence="1">Nucleus</location>
    </subcellularLocation>
</comment>
<feature type="compositionally biased region" description="Basic residues" evidence="5">
    <location>
        <begin position="11"/>
        <end position="22"/>
    </location>
</feature>
<protein>
    <recommendedName>
        <fullName evidence="6">Developmental pluripotency-associated protein 2/4 C-terminal domain-containing protein</fullName>
    </recommendedName>
</protein>
<dbReference type="InterPro" id="IPR039590">
    <property type="entry name" value="Dppa2/4"/>
</dbReference>
<dbReference type="EMBL" id="JABVXQ010000003">
    <property type="protein sequence ID" value="KAF6118349.1"/>
    <property type="molecule type" value="Genomic_DNA"/>
</dbReference>
<gene>
    <name evidence="7" type="ORF">HJG60_004065</name>
</gene>
<dbReference type="Pfam" id="PF14047">
    <property type="entry name" value="DCR"/>
    <property type="match status" value="1"/>
</dbReference>
<evidence type="ECO:0000313" key="7">
    <source>
        <dbReference type="EMBL" id="KAF6118349.1"/>
    </source>
</evidence>
<dbReference type="PANTHER" id="PTHR16073">
    <property type="entry name" value="DCR DOMAIN-CONTAINING PROTEIN"/>
    <property type="match status" value="1"/>
</dbReference>
<proteinExistence type="predicted"/>
<sequence>MTHWLFCPQCKSKKKSGGKKMASKFQPVKAEEEHQAAGESSTERTSGKENKRKRSKKDDKASHPQEMAQDNERVRIRKKIPIPPLPLKLPPVDVLHRDIVRAWCQQLKLSTKGLKVEAYKRLCEYAYPNQTYIPVSSREARVLTESKRKLKMEKEGITLESFGLPEVTAPPEEGVPYLGGATALLEGMDSAVVTTSTPEAVFASWSRIAASAGQMETLQSPQEASGVRWCVVHGRSLPADTEGWVKLQFYAGQAWVPEKRGKVCALFLLPTCSLPPPHLEDNMLCPKCVHRNKVLMKSLQ</sequence>
<feature type="domain" description="Developmental pluripotency-associated protein 2/4 C-terminal" evidence="6">
    <location>
        <begin position="226"/>
        <end position="292"/>
    </location>
</feature>
<evidence type="ECO:0000256" key="3">
    <source>
        <dbReference type="ARBA" id="ARBA00023163"/>
    </source>
</evidence>
<name>A0A834AWW5_9CHIR</name>
<organism evidence="7 8">
    <name type="scientific">Phyllostomus discolor</name>
    <name type="common">pale spear-nosed bat</name>
    <dbReference type="NCBI Taxonomy" id="89673"/>
    <lineage>
        <taxon>Eukaryota</taxon>
        <taxon>Metazoa</taxon>
        <taxon>Chordata</taxon>
        <taxon>Craniata</taxon>
        <taxon>Vertebrata</taxon>
        <taxon>Euteleostomi</taxon>
        <taxon>Mammalia</taxon>
        <taxon>Eutheria</taxon>
        <taxon>Laurasiatheria</taxon>
        <taxon>Chiroptera</taxon>
        <taxon>Yangochiroptera</taxon>
        <taxon>Phyllostomidae</taxon>
        <taxon>Phyllostominae</taxon>
        <taxon>Phyllostomus</taxon>
    </lineage>
</organism>
<evidence type="ECO:0000313" key="8">
    <source>
        <dbReference type="Proteomes" id="UP000664940"/>
    </source>
</evidence>
<feature type="compositionally biased region" description="Basic and acidic residues" evidence="5">
    <location>
        <begin position="29"/>
        <end position="49"/>
    </location>
</feature>
<dbReference type="GO" id="GO:0005634">
    <property type="term" value="C:nucleus"/>
    <property type="evidence" value="ECO:0007669"/>
    <property type="project" value="UniProtKB-SubCell"/>
</dbReference>
<dbReference type="InterPro" id="IPR025891">
    <property type="entry name" value="Dppa2/4_C_dom"/>
</dbReference>